<evidence type="ECO:0000313" key="17">
    <source>
        <dbReference type="EMBL" id="OXA53637.1"/>
    </source>
</evidence>
<dbReference type="GO" id="GO:0016705">
    <property type="term" value="F:oxidoreductase activity, acting on paired donors, with incorporation or reduction of molecular oxygen"/>
    <property type="evidence" value="ECO:0007669"/>
    <property type="project" value="InterPro"/>
</dbReference>
<dbReference type="GO" id="GO:0005506">
    <property type="term" value="F:iron ion binding"/>
    <property type="evidence" value="ECO:0007669"/>
    <property type="project" value="InterPro"/>
</dbReference>
<evidence type="ECO:0000256" key="9">
    <source>
        <dbReference type="ARBA" id="ARBA00023002"/>
    </source>
</evidence>
<evidence type="ECO:0000256" key="8">
    <source>
        <dbReference type="ARBA" id="ARBA00022848"/>
    </source>
</evidence>
<comment type="cofactor">
    <cofactor evidence="1 13">
        <name>heme</name>
        <dbReference type="ChEBI" id="CHEBI:30413"/>
    </cofactor>
</comment>
<accession>A0A226E9D0</accession>
<feature type="coiled-coil region" evidence="14">
    <location>
        <begin position="482"/>
        <end position="509"/>
    </location>
</feature>
<dbReference type="InterPro" id="IPR050476">
    <property type="entry name" value="Insect_CytP450_Detox"/>
</dbReference>
<keyword evidence="8" id="KW-0492">Microsome</keyword>
<sequence length="739" mass="83603">MIAFTTIFWVFISLIFGFIALIIYSTIRLKLTFRSKNVLYLAKAPFFTVYYLYIKKKARFELGQMNYDQMKAAKVPVAADTDMGSINYTVTDLEILKHIFVKDFDHFVNRRAFKMPDNDILIKKMLVFLKDEEWKGLRSKLSPTFTTGKIKRLFPLFNESAKKLVKYVDQMMMESSHGEIDLGDGYSKFTMDTIASAVCGRRREGGSKTSEGCWAGCPRTTKYPSTLSGPGYVSPSRSHSVTRAERHYPLAPSPTPHNTTGSWDPRRPDYAAHRHARPRPHSSTNHPHGHYPDIPNNDLPGGVLHGVDPPVHWVRRIHLRLMAQLVVAGTGVAGGVTRHAGGGVSGRGSHGDKALGHTLLALAHPRPRWKRIQLQSEREIRGARLDAKEELRVKNVLIFFEITGMNSQAFDQKEPSIFEQVGKSIQITFNMKTLVRFLILFGFPRLAGKLGITIFGSVLHQFFDGAVKSSIKERTTTGQKGNDFIQLMLEARENKLKTEEEELSNFEKDAIITGEVKGQISEMLDDNGIVSNCVLFILAGFDTTQSLLLFCAYALAIHPEIQDKLRQEVDTVLEENDGDFTYDSIHRMAYLDMVINETLRFYPPAPITDRNCTRDYVFPGTDITVKKGEAVTIHIYGIHHDEEYYPEPEKFDPERFSPENRGKINTYAFLPFGQGPRNCIGMRFALTEVKLAIAQLVHNFDIEPSRKTTIPMEYHDAGSLKPKNGMWLSLKRRPGTTSD</sequence>
<dbReference type="InterPro" id="IPR002401">
    <property type="entry name" value="Cyt_P450_E_grp-I"/>
</dbReference>
<protein>
    <submittedName>
        <fullName evidence="17">Cytochrome P450 9e2</fullName>
    </submittedName>
</protein>
<dbReference type="PROSITE" id="PS00086">
    <property type="entry name" value="CYTOCHROME_P450"/>
    <property type="match status" value="1"/>
</dbReference>
<evidence type="ECO:0000256" key="7">
    <source>
        <dbReference type="ARBA" id="ARBA00022824"/>
    </source>
</evidence>
<dbReference type="InterPro" id="IPR017972">
    <property type="entry name" value="Cyt_P450_CS"/>
</dbReference>
<feature type="transmembrane region" description="Helical" evidence="16">
    <location>
        <begin position="6"/>
        <end position="25"/>
    </location>
</feature>
<dbReference type="PANTHER" id="PTHR24292">
    <property type="entry name" value="CYTOCHROME P450"/>
    <property type="match status" value="1"/>
</dbReference>
<dbReference type="PRINTS" id="PR00463">
    <property type="entry name" value="EP450I"/>
</dbReference>
<evidence type="ECO:0000313" key="18">
    <source>
        <dbReference type="Proteomes" id="UP000198287"/>
    </source>
</evidence>
<keyword evidence="10 13" id="KW-0408">Iron</keyword>
<dbReference type="SUPFAM" id="SSF48264">
    <property type="entry name" value="Cytochrome P450"/>
    <property type="match status" value="2"/>
</dbReference>
<keyword evidence="16" id="KW-1133">Transmembrane helix</keyword>
<comment type="similarity">
    <text evidence="4">Belongs to the cytochrome P450 family.</text>
</comment>
<evidence type="ECO:0000256" key="4">
    <source>
        <dbReference type="ARBA" id="ARBA00010617"/>
    </source>
</evidence>
<dbReference type="PRINTS" id="PR00385">
    <property type="entry name" value="P450"/>
</dbReference>
<proteinExistence type="inferred from homology"/>
<feature type="region of interest" description="Disordered" evidence="15">
    <location>
        <begin position="227"/>
        <end position="297"/>
    </location>
</feature>
<evidence type="ECO:0000256" key="1">
    <source>
        <dbReference type="ARBA" id="ARBA00001971"/>
    </source>
</evidence>
<dbReference type="GO" id="GO:0020037">
    <property type="term" value="F:heme binding"/>
    <property type="evidence" value="ECO:0007669"/>
    <property type="project" value="InterPro"/>
</dbReference>
<evidence type="ECO:0000256" key="5">
    <source>
        <dbReference type="ARBA" id="ARBA00022617"/>
    </source>
</evidence>
<dbReference type="AlphaFoldDB" id="A0A226E9D0"/>
<keyword evidence="12 16" id="KW-0472">Membrane</keyword>
<evidence type="ECO:0000256" key="15">
    <source>
        <dbReference type="SAM" id="MobiDB-lite"/>
    </source>
</evidence>
<feature type="binding site" description="axial binding residue" evidence="13">
    <location>
        <position position="679"/>
    </location>
    <ligand>
        <name>heme</name>
        <dbReference type="ChEBI" id="CHEBI:30413"/>
    </ligand>
    <ligandPart>
        <name>Fe</name>
        <dbReference type="ChEBI" id="CHEBI:18248"/>
    </ligandPart>
</feature>
<evidence type="ECO:0000256" key="12">
    <source>
        <dbReference type="ARBA" id="ARBA00023136"/>
    </source>
</evidence>
<dbReference type="EMBL" id="LNIX01000005">
    <property type="protein sequence ID" value="OXA53637.1"/>
    <property type="molecule type" value="Genomic_DNA"/>
</dbReference>
<dbReference type="STRING" id="158441.A0A226E9D0"/>
<evidence type="ECO:0000256" key="16">
    <source>
        <dbReference type="SAM" id="Phobius"/>
    </source>
</evidence>
<reference evidence="17 18" key="1">
    <citation type="submission" date="2015-12" db="EMBL/GenBank/DDBJ databases">
        <title>The genome of Folsomia candida.</title>
        <authorList>
            <person name="Faddeeva A."/>
            <person name="Derks M.F."/>
            <person name="Anvar Y."/>
            <person name="Smit S."/>
            <person name="Van Straalen N."/>
            <person name="Roelofs D."/>
        </authorList>
    </citation>
    <scope>NUCLEOTIDE SEQUENCE [LARGE SCALE GENOMIC DNA]</scope>
    <source>
        <strain evidence="17 18">VU population</strain>
        <tissue evidence="17">Whole body</tissue>
    </source>
</reference>
<dbReference type="InterPro" id="IPR001128">
    <property type="entry name" value="Cyt_P450"/>
</dbReference>
<evidence type="ECO:0000256" key="11">
    <source>
        <dbReference type="ARBA" id="ARBA00023033"/>
    </source>
</evidence>
<evidence type="ECO:0000256" key="10">
    <source>
        <dbReference type="ARBA" id="ARBA00023004"/>
    </source>
</evidence>
<keyword evidence="7" id="KW-0256">Endoplasmic reticulum</keyword>
<gene>
    <name evidence="17" type="ORF">Fcan01_10368</name>
</gene>
<keyword evidence="14" id="KW-0175">Coiled coil</keyword>
<organism evidence="17 18">
    <name type="scientific">Folsomia candida</name>
    <name type="common">Springtail</name>
    <dbReference type="NCBI Taxonomy" id="158441"/>
    <lineage>
        <taxon>Eukaryota</taxon>
        <taxon>Metazoa</taxon>
        <taxon>Ecdysozoa</taxon>
        <taxon>Arthropoda</taxon>
        <taxon>Hexapoda</taxon>
        <taxon>Collembola</taxon>
        <taxon>Entomobryomorpha</taxon>
        <taxon>Isotomoidea</taxon>
        <taxon>Isotomidae</taxon>
        <taxon>Proisotominae</taxon>
        <taxon>Folsomia</taxon>
    </lineage>
</organism>
<dbReference type="PANTHER" id="PTHR24292:SF54">
    <property type="entry name" value="CYP9F3-RELATED"/>
    <property type="match status" value="1"/>
</dbReference>
<dbReference type="Pfam" id="PF00067">
    <property type="entry name" value="p450"/>
    <property type="match status" value="2"/>
</dbReference>
<dbReference type="FunFam" id="1.10.630.10:FF:000182">
    <property type="entry name" value="Cytochrome P450 3A4"/>
    <property type="match status" value="1"/>
</dbReference>
<evidence type="ECO:0000256" key="13">
    <source>
        <dbReference type="PIRSR" id="PIRSR602401-1"/>
    </source>
</evidence>
<keyword evidence="18" id="KW-1185">Reference proteome</keyword>
<comment type="caution">
    <text evidence="17">The sequence shown here is derived from an EMBL/GenBank/DDBJ whole genome shotgun (WGS) entry which is preliminary data.</text>
</comment>
<keyword evidence="11" id="KW-0503">Monooxygenase</keyword>
<name>A0A226E9D0_FOLCA</name>
<evidence type="ECO:0000256" key="2">
    <source>
        <dbReference type="ARBA" id="ARBA00004174"/>
    </source>
</evidence>
<feature type="transmembrane region" description="Helical" evidence="16">
    <location>
        <begin position="37"/>
        <end position="54"/>
    </location>
</feature>
<dbReference type="GO" id="GO:0005789">
    <property type="term" value="C:endoplasmic reticulum membrane"/>
    <property type="evidence" value="ECO:0007669"/>
    <property type="project" value="UniProtKB-SubCell"/>
</dbReference>
<evidence type="ECO:0000256" key="14">
    <source>
        <dbReference type="SAM" id="Coils"/>
    </source>
</evidence>
<dbReference type="Proteomes" id="UP000198287">
    <property type="component" value="Unassembled WGS sequence"/>
</dbReference>
<dbReference type="GO" id="GO:0004497">
    <property type="term" value="F:monooxygenase activity"/>
    <property type="evidence" value="ECO:0007669"/>
    <property type="project" value="UniProtKB-KW"/>
</dbReference>
<evidence type="ECO:0000256" key="3">
    <source>
        <dbReference type="ARBA" id="ARBA00004406"/>
    </source>
</evidence>
<keyword evidence="6 13" id="KW-0479">Metal-binding</keyword>
<evidence type="ECO:0000256" key="6">
    <source>
        <dbReference type="ARBA" id="ARBA00022723"/>
    </source>
</evidence>
<dbReference type="OrthoDB" id="2789670at2759"/>
<keyword evidence="9" id="KW-0560">Oxidoreductase</keyword>
<keyword evidence="16" id="KW-0812">Transmembrane</keyword>
<dbReference type="InterPro" id="IPR036396">
    <property type="entry name" value="Cyt_P450_sf"/>
</dbReference>
<keyword evidence="5 13" id="KW-0349">Heme</keyword>
<comment type="subcellular location">
    <subcellularLocation>
        <location evidence="3">Endoplasmic reticulum membrane</location>
        <topology evidence="3">Peripheral membrane protein</topology>
    </subcellularLocation>
    <subcellularLocation>
        <location evidence="2">Microsome membrane</location>
        <topology evidence="2">Peripheral membrane protein</topology>
    </subcellularLocation>
</comment>
<dbReference type="Gene3D" id="1.10.630.10">
    <property type="entry name" value="Cytochrome P450"/>
    <property type="match status" value="2"/>
</dbReference>
<dbReference type="CDD" id="cd11056">
    <property type="entry name" value="CYP6-like"/>
    <property type="match status" value="1"/>
</dbReference>